<sequence>NNIDSTSRLGNEDISNQEKIDDKVDEKAKEEVEMNNPNIGYKNPVENRNIYDVLKDKLTGSETINDTKIKLGRSYEIGKNTTRDINKFINKKKKGDK</sequence>
<dbReference type="AlphaFoldDB" id="A0AAP6WS39"/>
<organism evidence="2 3">
    <name type="scientific">Clostridium perfringens</name>
    <dbReference type="NCBI Taxonomy" id="1502"/>
    <lineage>
        <taxon>Bacteria</taxon>
        <taxon>Bacillati</taxon>
        <taxon>Bacillota</taxon>
        <taxon>Clostridia</taxon>
        <taxon>Eubacteriales</taxon>
        <taxon>Clostridiaceae</taxon>
        <taxon>Clostridium</taxon>
    </lineage>
</organism>
<comment type="caution">
    <text evidence="2">The sequence shown here is derived from an EMBL/GenBank/DDBJ whole genome shotgun (WGS) entry which is preliminary data.</text>
</comment>
<accession>A0AAP6WS39</accession>
<feature type="region of interest" description="Disordered" evidence="1">
    <location>
        <begin position="1"/>
        <end position="29"/>
    </location>
</feature>
<feature type="non-terminal residue" evidence="2">
    <location>
        <position position="1"/>
    </location>
</feature>
<reference evidence="2 3" key="1">
    <citation type="submission" date="2020-02" db="EMBL/GenBank/DDBJ databases">
        <title>Genomic Insights into the Phylogeny and Genetic Plasticity of the Human and Animal Enteric Pathogen Clostridium perfringens.</title>
        <authorList>
            <person name="Feng Y."/>
            <person name="Hu Y."/>
        </authorList>
    </citation>
    <scope>NUCLEOTIDE SEQUENCE [LARGE SCALE GENOMIC DNA]</scope>
    <source>
        <strain evidence="2 3">CP-40</strain>
    </source>
</reference>
<protein>
    <submittedName>
        <fullName evidence="2">Uncharacterized protein</fullName>
    </submittedName>
</protein>
<feature type="compositionally biased region" description="Basic and acidic residues" evidence="1">
    <location>
        <begin position="16"/>
        <end position="29"/>
    </location>
</feature>
<evidence type="ECO:0000313" key="2">
    <source>
        <dbReference type="EMBL" id="NGU31857.1"/>
    </source>
</evidence>
<name>A0AAP6WS39_CLOPF</name>
<evidence type="ECO:0000256" key="1">
    <source>
        <dbReference type="SAM" id="MobiDB-lite"/>
    </source>
</evidence>
<dbReference type="EMBL" id="JAALLZ010000035">
    <property type="protein sequence ID" value="NGU31857.1"/>
    <property type="molecule type" value="Genomic_DNA"/>
</dbReference>
<evidence type="ECO:0000313" key="3">
    <source>
        <dbReference type="Proteomes" id="UP000481454"/>
    </source>
</evidence>
<proteinExistence type="predicted"/>
<gene>
    <name evidence="2" type="ORF">G6Z34_17530</name>
</gene>
<dbReference type="Proteomes" id="UP000481454">
    <property type="component" value="Unassembled WGS sequence"/>
</dbReference>